<feature type="signal peptide" evidence="2">
    <location>
        <begin position="1"/>
        <end position="24"/>
    </location>
</feature>
<proteinExistence type="predicted"/>
<evidence type="ECO:0000256" key="2">
    <source>
        <dbReference type="SAM" id="SignalP"/>
    </source>
</evidence>
<evidence type="ECO:0008006" key="5">
    <source>
        <dbReference type="Google" id="ProtNLM"/>
    </source>
</evidence>
<dbReference type="AlphaFoldDB" id="A0A0K1ECP7"/>
<evidence type="ECO:0000313" key="4">
    <source>
        <dbReference type="Proteomes" id="UP000067626"/>
    </source>
</evidence>
<evidence type="ECO:0000313" key="3">
    <source>
        <dbReference type="EMBL" id="AKT38353.1"/>
    </source>
</evidence>
<keyword evidence="2" id="KW-0732">Signal</keyword>
<feature type="compositionally biased region" description="Gly residues" evidence="1">
    <location>
        <begin position="107"/>
        <end position="121"/>
    </location>
</feature>
<feature type="region of interest" description="Disordered" evidence="1">
    <location>
        <begin position="107"/>
        <end position="144"/>
    </location>
</feature>
<sequence length="755" mass="79556">MLTSSRFALVLTVLSALPARAAWAKTPIDPKAQAASASRQEKSGGVAAPVAGEPLRLLTAPGGEIYAQMPQGTVVGLASGSVVVDARSDAQGRPTTGRVVCAAGARSGGGKAGAGAAGGAGAKADVKAGAGGGSGGRKAARPVAPPPRIACLHVSATRDAEGQPASQTLTLTDSGGLRRTITSGEGERYQVEPLGVQLGAEGALRLVYAETREREGRVGKRYVLVDGDREVNVSEGFEVDRGEGPAMGEVEPGAHPVQLVEVGGQLWLVHQEGSAIVAHPPDEDPVEVASSAGPGFRAVVGPDGWLYVLYQEPVSGVARVAVSQEGRAWRSVTLGSRESGLELDAAAGPDAVYAVFTFGHGGVGGLRSVALRDGRRVSGDVTLARDDHDGVGRRPRLAIAPEGAGWLTFQRPTARSAQTWRRFTHPEELLDGAVERGTWLGEGHRSYYLETGAGSWLSFWHLGSPVPSLEAANGVFVEPPEYDVGMALLLSASVEARWKSAHFGLSYAQGVVDAAAENIGDSTGILTSAIKVDDVVWGHDLELSVLWGRYRGSTSVIVASGEGGAMEIRSSYVDTQLMAHNKWRIKYGLAYTHQNLPALVHTWISPERSTQYGFSGSFLRDVTFNNLSLMLGYSKLDHVDTHRDHYSGLFLDGALGGGVAFYSHDPANTSVGPIESGVTFHLRSNARVGWMLLHRWASLGGFGLYVRPSYVAEFGFTGLPTAPSSTEDEFETSTYSALSLLWLRHGPSIDVGAVW</sequence>
<evidence type="ECO:0000256" key="1">
    <source>
        <dbReference type="SAM" id="MobiDB-lite"/>
    </source>
</evidence>
<dbReference type="Proteomes" id="UP000067626">
    <property type="component" value="Chromosome"/>
</dbReference>
<protein>
    <recommendedName>
        <fullName evidence="5">Autotransporter domain-containing protein</fullName>
    </recommendedName>
</protein>
<organism evidence="3 4">
    <name type="scientific">Chondromyces crocatus</name>
    <dbReference type="NCBI Taxonomy" id="52"/>
    <lineage>
        <taxon>Bacteria</taxon>
        <taxon>Pseudomonadati</taxon>
        <taxon>Myxococcota</taxon>
        <taxon>Polyangia</taxon>
        <taxon>Polyangiales</taxon>
        <taxon>Polyangiaceae</taxon>
        <taxon>Chondromyces</taxon>
    </lineage>
</organism>
<feature type="compositionally biased region" description="Polar residues" evidence="1">
    <location>
        <begin position="164"/>
        <end position="173"/>
    </location>
</feature>
<feature type="region of interest" description="Disordered" evidence="1">
    <location>
        <begin position="159"/>
        <end position="178"/>
    </location>
</feature>
<keyword evidence="4" id="KW-1185">Reference proteome</keyword>
<gene>
    <name evidence="3" type="ORF">CMC5_024990</name>
</gene>
<reference evidence="3 4" key="1">
    <citation type="submission" date="2015-07" db="EMBL/GenBank/DDBJ databases">
        <title>Genome analysis of myxobacterium Chondromyces crocatus Cm c5 reveals a high potential for natural compound synthesis and the genetic basis for the loss of fruiting body formation.</title>
        <authorList>
            <person name="Zaburannyi N."/>
            <person name="Bunk B."/>
            <person name="Maier J."/>
            <person name="Overmann J."/>
            <person name="Mueller R."/>
        </authorList>
    </citation>
    <scope>NUCLEOTIDE SEQUENCE [LARGE SCALE GENOMIC DNA]</scope>
    <source>
        <strain evidence="3 4">Cm c5</strain>
    </source>
</reference>
<dbReference type="RefSeq" id="WP_050430586.1">
    <property type="nucleotide sequence ID" value="NZ_CP012159.1"/>
</dbReference>
<dbReference type="KEGG" id="ccro:CMC5_024990"/>
<feature type="chain" id="PRO_5005459214" description="Autotransporter domain-containing protein" evidence="2">
    <location>
        <begin position="25"/>
        <end position="755"/>
    </location>
</feature>
<dbReference type="OrthoDB" id="9817522at2"/>
<accession>A0A0K1ECP7</accession>
<dbReference type="EMBL" id="CP012159">
    <property type="protein sequence ID" value="AKT38353.1"/>
    <property type="molecule type" value="Genomic_DNA"/>
</dbReference>
<name>A0A0K1ECP7_CHOCO</name>